<keyword evidence="2" id="KW-1185">Reference proteome</keyword>
<evidence type="ECO:0000313" key="1">
    <source>
        <dbReference type="EMBL" id="TFK65036.1"/>
    </source>
</evidence>
<organism evidence="1 2">
    <name type="scientific">Pluteus cervinus</name>
    <dbReference type="NCBI Taxonomy" id="181527"/>
    <lineage>
        <taxon>Eukaryota</taxon>
        <taxon>Fungi</taxon>
        <taxon>Dikarya</taxon>
        <taxon>Basidiomycota</taxon>
        <taxon>Agaricomycotina</taxon>
        <taxon>Agaricomycetes</taxon>
        <taxon>Agaricomycetidae</taxon>
        <taxon>Agaricales</taxon>
        <taxon>Pluteineae</taxon>
        <taxon>Pluteaceae</taxon>
        <taxon>Pluteus</taxon>
    </lineage>
</organism>
<dbReference type="Proteomes" id="UP000308600">
    <property type="component" value="Unassembled WGS sequence"/>
</dbReference>
<evidence type="ECO:0000313" key="2">
    <source>
        <dbReference type="Proteomes" id="UP000308600"/>
    </source>
</evidence>
<sequence>MDTSPTLANPIFPLEIEHLIFTHGVEKRHLKPFPINLILVARRVYYWLCPIIYRTIRLDASIEYPIRWDHENLEKHGGYVRHLFIASFSSRLEMSPALPLSFCPNITHLMGWSFVDIPGMIEEIARLPLTHLSINLYEVNPTPILKKTLSKVTHLDNLGVFYDDDLALLDHFPSLTHLSTLGGHSAVTSLFEKLPKLKVVIFYDCHDSITRPVVQELNADEDHPMLVRMSRGTNGGFGDWFDDIMDRGGIWELAEEVIEKRKQ</sequence>
<protein>
    <submittedName>
        <fullName evidence="1">Uncharacterized protein</fullName>
    </submittedName>
</protein>
<gene>
    <name evidence="1" type="ORF">BDN72DRAFT_962832</name>
</gene>
<reference evidence="1 2" key="1">
    <citation type="journal article" date="2019" name="Nat. Ecol. Evol.">
        <title>Megaphylogeny resolves global patterns of mushroom evolution.</title>
        <authorList>
            <person name="Varga T."/>
            <person name="Krizsan K."/>
            <person name="Foldi C."/>
            <person name="Dima B."/>
            <person name="Sanchez-Garcia M."/>
            <person name="Sanchez-Ramirez S."/>
            <person name="Szollosi G.J."/>
            <person name="Szarkandi J.G."/>
            <person name="Papp V."/>
            <person name="Albert L."/>
            <person name="Andreopoulos W."/>
            <person name="Angelini C."/>
            <person name="Antonin V."/>
            <person name="Barry K.W."/>
            <person name="Bougher N.L."/>
            <person name="Buchanan P."/>
            <person name="Buyck B."/>
            <person name="Bense V."/>
            <person name="Catcheside P."/>
            <person name="Chovatia M."/>
            <person name="Cooper J."/>
            <person name="Damon W."/>
            <person name="Desjardin D."/>
            <person name="Finy P."/>
            <person name="Geml J."/>
            <person name="Haridas S."/>
            <person name="Hughes K."/>
            <person name="Justo A."/>
            <person name="Karasinski D."/>
            <person name="Kautmanova I."/>
            <person name="Kiss B."/>
            <person name="Kocsube S."/>
            <person name="Kotiranta H."/>
            <person name="LaButti K.M."/>
            <person name="Lechner B.E."/>
            <person name="Liimatainen K."/>
            <person name="Lipzen A."/>
            <person name="Lukacs Z."/>
            <person name="Mihaltcheva S."/>
            <person name="Morgado L.N."/>
            <person name="Niskanen T."/>
            <person name="Noordeloos M.E."/>
            <person name="Ohm R.A."/>
            <person name="Ortiz-Santana B."/>
            <person name="Ovrebo C."/>
            <person name="Racz N."/>
            <person name="Riley R."/>
            <person name="Savchenko A."/>
            <person name="Shiryaev A."/>
            <person name="Soop K."/>
            <person name="Spirin V."/>
            <person name="Szebenyi C."/>
            <person name="Tomsovsky M."/>
            <person name="Tulloss R.E."/>
            <person name="Uehling J."/>
            <person name="Grigoriev I.V."/>
            <person name="Vagvolgyi C."/>
            <person name="Papp T."/>
            <person name="Martin F.M."/>
            <person name="Miettinen O."/>
            <person name="Hibbett D.S."/>
            <person name="Nagy L.G."/>
        </authorList>
    </citation>
    <scope>NUCLEOTIDE SEQUENCE [LARGE SCALE GENOMIC DNA]</scope>
    <source>
        <strain evidence="1 2">NL-1719</strain>
    </source>
</reference>
<dbReference type="EMBL" id="ML208451">
    <property type="protein sequence ID" value="TFK65036.1"/>
    <property type="molecule type" value="Genomic_DNA"/>
</dbReference>
<name>A0ACD3AHQ3_9AGAR</name>
<accession>A0ACD3AHQ3</accession>
<proteinExistence type="predicted"/>